<reference evidence="3" key="1">
    <citation type="journal article" date="2020" name="Stud. Mycol.">
        <title>101 Dothideomycetes genomes: a test case for predicting lifestyles and emergence of pathogens.</title>
        <authorList>
            <person name="Haridas S."/>
            <person name="Albert R."/>
            <person name="Binder M."/>
            <person name="Bloem J."/>
            <person name="Labutti K."/>
            <person name="Salamov A."/>
            <person name="Andreopoulos B."/>
            <person name="Baker S."/>
            <person name="Barry K."/>
            <person name="Bills G."/>
            <person name="Bluhm B."/>
            <person name="Cannon C."/>
            <person name="Castanera R."/>
            <person name="Culley D."/>
            <person name="Daum C."/>
            <person name="Ezra D."/>
            <person name="Gonzalez J."/>
            <person name="Henrissat B."/>
            <person name="Kuo A."/>
            <person name="Liang C."/>
            <person name="Lipzen A."/>
            <person name="Lutzoni F."/>
            <person name="Magnuson J."/>
            <person name="Mondo S."/>
            <person name="Nolan M."/>
            <person name="Ohm R."/>
            <person name="Pangilinan J."/>
            <person name="Park H.-J."/>
            <person name="Ramirez L."/>
            <person name="Alfaro M."/>
            <person name="Sun H."/>
            <person name="Tritt A."/>
            <person name="Yoshinaga Y."/>
            <person name="Zwiers L.-H."/>
            <person name="Turgeon B."/>
            <person name="Goodwin S."/>
            <person name="Spatafora J."/>
            <person name="Crous P."/>
            <person name="Grigoriev I."/>
        </authorList>
    </citation>
    <scope>NUCLEOTIDE SEQUENCE</scope>
    <source>
        <strain evidence="3">CBS 113818</strain>
    </source>
</reference>
<name>A0A6A7AE32_9PLEO</name>
<dbReference type="Proteomes" id="UP000799424">
    <property type="component" value="Unassembled WGS sequence"/>
</dbReference>
<evidence type="ECO:0000313" key="3">
    <source>
        <dbReference type="EMBL" id="KAF2831476.1"/>
    </source>
</evidence>
<dbReference type="EMBL" id="MU006218">
    <property type="protein sequence ID" value="KAF2831476.1"/>
    <property type="molecule type" value="Genomic_DNA"/>
</dbReference>
<keyword evidence="2" id="KW-0812">Transmembrane</keyword>
<sequence length="331" mass="37740">MDIFHLISLDMSRSHNSTSDPLTNYCKFSIACYPDYMVTHKLFIFVTSIVVALGVCACEYLNANVNTDPSQPHQSRIGCFRAYLAENCEAYQEFIEMTNESRSLEEPAIQPSGDEKTNSHTAEEKIPDLPTSCTNPRCPWNIALEELKAPEISSRRLSFLPVLELVVLLSIYAFIKSAFYSFLATVSYVSYRFLSADVTIDSQQPPQTRFTAYQTAVLAFVADRNNRVYLTDVTLLSQVIIFVVLLYSGSVCTTAAFGVVCWLKGSLYESQEREIFDLKAERRMLRRENMKLMVKEAKKEVETTTKKEVENVERETAEESDEEWEVCETEE</sequence>
<feature type="transmembrane region" description="Helical" evidence="2">
    <location>
        <begin position="42"/>
        <end position="61"/>
    </location>
</feature>
<organism evidence="3 4">
    <name type="scientific">Ophiobolus disseminans</name>
    <dbReference type="NCBI Taxonomy" id="1469910"/>
    <lineage>
        <taxon>Eukaryota</taxon>
        <taxon>Fungi</taxon>
        <taxon>Dikarya</taxon>
        <taxon>Ascomycota</taxon>
        <taxon>Pezizomycotina</taxon>
        <taxon>Dothideomycetes</taxon>
        <taxon>Pleosporomycetidae</taxon>
        <taxon>Pleosporales</taxon>
        <taxon>Pleosporineae</taxon>
        <taxon>Phaeosphaeriaceae</taxon>
        <taxon>Ophiobolus</taxon>
    </lineage>
</organism>
<evidence type="ECO:0000256" key="2">
    <source>
        <dbReference type="SAM" id="Phobius"/>
    </source>
</evidence>
<gene>
    <name evidence="3" type="ORF">CC86DRAFT_139650</name>
</gene>
<feature type="compositionally biased region" description="Basic and acidic residues" evidence="1">
    <location>
        <begin position="305"/>
        <end position="317"/>
    </location>
</feature>
<feature type="compositionally biased region" description="Acidic residues" evidence="1">
    <location>
        <begin position="318"/>
        <end position="331"/>
    </location>
</feature>
<evidence type="ECO:0000256" key="1">
    <source>
        <dbReference type="SAM" id="MobiDB-lite"/>
    </source>
</evidence>
<feature type="region of interest" description="Disordered" evidence="1">
    <location>
        <begin position="105"/>
        <end position="130"/>
    </location>
</feature>
<evidence type="ECO:0000313" key="4">
    <source>
        <dbReference type="Proteomes" id="UP000799424"/>
    </source>
</evidence>
<feature type="region of interest" description="Disordered" evidence="1">
    <location>
        <begin position="305"/>
        <end position="331"/>
    </location>
</feature>
<feature type="transmembrane region" description="Helical" evidence="2">
    <location>
        <begin position="157"/>
        <end position="175"/>
    </location>
</feature>
<dbReference type="AlphaFoldDB" id="A0A6A7AE32"/>
<accession>A0A6A7AE32</accession>
<proteinExistence type="predicted"/>
<keyword evidence="4" id="KW-1185">Reference proteome</keyword>
<feature type="compositionally biased region" description="Basic and acidic residues" evidence="1">
    <location>
        <begin position="113"/>
        <end position="127"/>
    </location>
</feature>
<keyword evidence="2" id="KW-1133">Transmembrane helix</keyword>
<protein>
    <submittedName>
        <fullName evidence="3">Uncharacterized protein</fullName>
    </submittedName>
</protein>
<keyword evidence="2" id="KW-0472">Membrane</keyword>
<feature type="transmembrane region" description="Helical" evidence="2">
    <location>
        <begin position="239"/>
        <end position="263"/>
    </location>
</feature>